<dbReference type="GO" id="GO:0034702">
    <property type="term" value="C:monoatomic ion channel complex"/>
    <property type="evidence" value="ECO:0007669"/>
    <property type="project" value="UniProtKB-KW"/>
</dbReference>
<protein>
    <recommendedName>
        <fullName evidence="4">Cyclic nucleotide-binding domain-containing protein</fullName>
    </recommendedName>
</protein>
<dbReference type="Gene3D" id="1.10.287.630">
    <property type="entry name" value="Helix hairpin bin"/>
    <property type="match status" value="1"/>
</dbReference>
<feature type="transmembrane region" description="Helical" evidence="3">
    <location>
        <begin position="187"/>
        <end position="208"/>
    </location>
</feature>
<gene>
    <name evidence="5" type="ORF">CEUSTIGMA_g8194.t1</name>
</gene>
<evidence type="ECO:0000313" key="5">
    <source>
        <dbReference type="EMBL" id="GAX80759.1"/>
    </source>
</evidence>
<keyword evidence="3" id="KW-0472">Membrane</keyword>
<keyword evidence="2" id="KW-0407">Ion channel</keyword>
<dbReference type="GO" id="GO:0005249">
    <property type="term" value="F:voltage-gated potassium channel activity"/>
    <property type="evidence" value="ECO:0007669"/>
    <property type="project" value="InterPro"/>
</dbReference>
<comment type="caution">
    <text evidence="5">The sequence shown here is derived from an EMBL/GenBank/DDBJ whole genome shotgun (WGS) entry which is preliminary data.</text>
</comment>
<evidence type="ECO:0000256" key="1">
    <source>
        <dbReference type="ARBA" id="ARBA00022826"/>
    </source>
</evidence>
<reference evidence="5 6" key="1">
    <citation type="submission" date="2017-08" db="EMBL/GenBank/DDBJ databases">
        <title>Acidophilic green algal genome provides insights into adaptation to an acidic environment.</title>
        <authorList>
            <person name="Hirooka S."/>
            <person name="Hirose Y."/>
            <person name="Kanesaki Y."/>
            <person name="Higuchi S."/>
            <person name="Fujiwara T."/>
            <person name="Onuma R."/>
            <person name="Era A."/>
            <person name="Ohbayashi R."/>
            <person name="Uzuka A."/>
            <person name="Nozaki H."/>
            <person name="Yoshikawa H."/>
            <person name="Miyagishima S.Y."/>
        </authorList>
    </citation>
    <scope>NUCLEOTIDE SEQUENCE [LARGE SCALE GENOMIC DNA]</scope>
    <source>
        <strain evidence="5 6">NIES-2499</strain>
    </source>
</reference>
<accession>A0A250XCZ5</accession>
<keyword evidence="1" id="KW-0630">Potassium</keyword>
<dbReference type="InterPro" id="IPR014710">
    <property type="entry name" value="RmlC-like_jellyroll"/>
</dbReference>
<dbReference type="PROSITE" id="PS50042">
    <property type="entry name" value="CNMP_BINDING_3"/>
    <property type="match status" value="1"/>
</dbReference>
<dbReference type="PANTHER" id="PTHR45743">
    <property type="entry name" value="POTASSIUM CHANNEL AKT1"/>
    <property type="match status" value="1"/>
</dbReference>
<keyword evidence="2" id="KW-0813">Transport</keyword>
<dbReference type="SUPFAM" id="SSF51206">
    <property type="entry name" value="cAMP-binding domain-like"/>
    <property type="match status" value="1"/>
</dbReference>
<feature type="transmembrane region" description="Helical" evidence="3">
    <location>
        <begin position="339"/>
        <end position="362"/>
    </location>
</feature>
<dbReference type="OrthoDB" id="426293at2759"/>
<keyword evidence="1" id="KW-0633">Potassium transport</keyword>
<name>A0A250XCZ5_9CHLO</name>
<evidence type="ECO:0000256" key="3">
    <source>
        <dbReference type="SAM" id="Phobius"/>
    </source>
</evidence>
<proteinExistence type="predicted"/>
<dbReference type="Proteomes" id="UP000232323">
    <property type="component" value="Unassembled WGS sequence"/>
</dbReference>
<dbReference type="InterPro" id="IPR045319">
    <property type="entry name" value="KAT/AKT"/>
</dbReference>
<dbReference type="AlphaFoldDB" id="A0A250XCZ5"/>
<feature type="transmembrane region" description="Helical" evidence="3">
    <location>
        <begin position="142"/>
        <end position="166"/>
    </location>
</feature>
<sequence>MAATDHRAIDNDGFNKFLEKNLDLSHQGDNGFGGLFQRLVEVPRPFFKTQMQYLYKLHLRESNHDVQKNLQPSALHLLHMYNNVPKSVFGLPMIPSTSFFAYTWVTFMLLVDIFYTAFWVPINVAFCSVDYGALSDGCSQVELIGGCVYFINMMLAFQFTIVLACGMRKVATSNGRVTAVTYMWHSVFWLDLLSVSPFIYLVVILASGTPPTSWVTYLSLLRLLRMLRVISLTQLLYKDASSGVLNKIMVDWFGGVQGAFIALLTYVACVIVNLEACILLMVAFWNGTADSWLASITWLDAVDAPYAEQWYMAIFMTIISNTGTGSWGIHAYNLNEMIVFNILMVTGMVMYGVLVAVVLIYVTTAQPETKVQHQLNMKIKRVHQFIRSHGLPNTLANQLEAYYRNDWVHKQEKAAAGREELLQSDLPEDVRGHIALSSLLPVISFVPAFDTLSIEDKKFVCARMSALDLDEGYELCEEGEQPECLWLLEEGEVEVCDMHWHTHRTVQGPAILGDAILIMEQVPSCMERPWGYRTLTPCRLWRLGLREITSCLKVCPEIRVAYLDHVEKQLHEFLSGVDSQEGLDVWYCELVARITSVLKECDLEIQREALQLLKQANWKDMTLQVLLDAFLEVSAIYYAGGSVSKVRRHEEVRSMMAHSLPLTMAKVSSECSPEEAATESEIDQCPNSLSLHSTSVPVSAELVRAREDLP</sequence>
<feature type="domain" description="Cyclic nucleotide-binding" evidence="4">
    <location>
        <begin position="448"/>
        <end position="569"/>
    </location>
</feature>
<feature type="transmembrane region" description="Helical" evidence="3">
    <location>
        <begin position="258"/>
        <end position="285"/>
    </location>
</feature>
<feature type="transmembrane region" description="Helical" evidence="3">
    <location>
        <begin position="310"/>
        <end position="332"/>
    </location>
</feature>
<keyword evidence="2" id="KW-0851">Voltage-gated channel</keyword>
<organism evidence="5 6">
    <name type="scientific">Chlamydomonas eustigma</name>
    <dbReference type="NCBI Taxonomy" id="1157962"/>
    <lineage>
        <taxon>Eukaryota</taxon>
        <taxon>Viridiplantae</taxon>
        <taxon>Chlorophyta</taxon>
        <taxon>core chlorophytes</taxon>
        <taxon>Chlorophyceae</taxon>
        <taxon>CS clade</taxon>
        <taxon>Chlamydomonadales</taxon>
        <taxon>Chlamydomonadaceae</taxon>
        <taxon>Chlamydomonas</taxon>
    </lineage>
</organism>
<dbReference type="InterPro" id="IPR018490">
    <property type="entry name" value="cNMP-bd_dom_sf"/>
</dbReference>
<feature type="transmembrane region" description="Helical" evidence="3">
    <location>
        <begin position="99"/>
        <end position="122"/>
    </location>
</feature>
<dbReference type="InterPro" id="IPR000595">
    <property type="entry name" value="cNMP-bd_dom"/>
</dbReference>
<dbReference type="EMBL" id="BEGY01000056">
    <property type="protein sequence ID" value="GAX80759.1"/>
    <property type="molecule type" value="Genomic_DNA"/>
</dbReference>
<dbReference type="CDD" id="cd00038">
    <property type="entry name" value="CAP_ED"/>
    <property type="match status" value="1"/>
</dbReference>
<keyword evidence="6" id="KW-1185">Reference proteome</keyword>
<keyword evidence="1" id="KW-0631">Potassium channel</keyword>
<evidence type="ECO:0000256" key="2">
    <source>
        <dbReference type="ARBA" id="ARBA00022882"/>
    </source>
</evidence>
<dbReference type="SUPFAM" id="SSF81324">
    <property type="entry name" value="Voltage-gated potassium channels"/>
    <property type="match status" value="1"/>
</dbReference>
<keyword evidence="3" id="KW-1133">Transmembrane helix</keyword>
<dbReference type="Gene3D" id="2.60.120.10">
    <property type="entry name" value="Jelly Rolls"/>
    <property type="match status" value="1"/>
</dbReference>
<keyword evidence="2" id="KW-0406">Ion transport</keyword>
<evidence type="ECO:0000313" key="6">
    <source>
        <dbReference type="Proteomes" id="UP000232323"/>
    </source>
</evidence>
<evidence type="ECO:0000259" key="4">
    <source>
        <dbReference type="PROSITE" id="PS50042"/>
    </source>
</evidence>
<keyword evidence="3" id="KW-0812">Transmembrane</keyword>
<dbReference type="PANTHER" id="PTHR45743:SF2">
    <property type="entry name" value="POTASSIUM CHANNEL AKT1"/>
    <property type="match status" value="1"/>
</dbReference>